<comment type="caution">
    <text evidence="1">The sequence shown here is derived from an EMBL/GenBank/DDBJ whole genome shotgun (WGS) entry which is preliminary data.</text>
</comment>
<dbReference type="Proteomes" id="UP000824120">
    <property type="component" value="Chromosome 2"/>
</dbReference>
<organism evidence="1 2">
    <name type="scientific">Solanum commersonii</name>
    <name type="common">Commerson's wild potato</name>
    <name type="synonym">Commerson's nightshade</name>
    <dbReference type="NCBI Taxonomy" id="4109"/>
    <lineage>
        <taxon>Eukaryota</taxon>
        <taxon>Viridiplantae</taxon>
        <taxon>Streptophyta</taxon>
        <taxon>Embryophyta</taxon>
        <taxon>Tracheophyta</taxon>
        <taxon>Spermatophyta</taxon>
        <taxon>Magnoliopsida</taxon>
        <taxon>eudicotyledons</taxon>
        <taxon>Gunneridae</taxon>
        <taxon>Pentapetalae</taxon>
        <taxon>asterids</taxon>
        <taxon>lamiids</taxon>
        <taxon>Solanales</taxon>
        <taxon>Solanaceae</taxon>
        <taxon>Solanoideae</taxon>
        <taxon>Solaneae</taxon>
        <taxon>Solanum</taxon>
    </lineage>
</organism>
<gene>
    <name evidence="1" type="ORF">H5410_006267</name>
</gene>
<evidence type="ECO:0000313" key="1">
    <source>
        <dbReference type="EMBL" id="KAG5621049.1"/>
    </source>
</evidence>
<dbReference type="EMBL" id="JACXVP010000002">
    <property type="protein sequence ID" value="KAG5621049.1"/>
    <property type="molecule type" value="Genomic_DNA"/>
</dbReference>
<sequence>MTLAAAALLSLDLPKLNVIKALGSSITFVPETLEEKFGLKGIKFSDAGTVELTVRNGSSVKLQYPMHMSLLISLKFIGKMMALRKFFTPFLLPEVA</sequence>
<proteinExistence type="predicted"/>
<dbReference type="AlphaFoldDB" id="A0A9J6A988"/>
<protein>
    <submittedName>
        <fullName evidence="1">Uncharacterized protein</fullName>
    </submittedName>
</protein>
<keyword evidence="2" id="KW-1185">Reference proteome</keyword>
<evidence type="ECO:0000313" key="2">
    <source>
        <dbReference type="Proteomes" id="UP000824120"/>
    </source>
</evidence>
<name>A0A9J6A988_SOLCO</name>
<reference evidence="1 2" key="1">
    <citation type="submission" date="2020-09" db="EMBL/GenBank/DDBJ databases">
        <title>De no assembly of potato wild relative species, Solanum commersonii.</title>
        <authorList>
            <person name="Cho K."/>
        </authorList>
    </citation>
    <scope>NUCLEOTIDE SEQUENCE [LARGE SCALE GENOMIC DNA]</scope>
    <source>
        <strain evidence="1">LZ3.2</strain>
        <tissue evidence="1">Leaf</tissue>
    </source>
</reference>
<accession>A0A9J6A988</accession>